<name>A0AAJ5VRI8_9HYPH</name>
<reference evidence="2" key="1">
    <citation type="submission" date="2023-03" db="EMBL/GenBank/DDBJ databases">
        <title>Andean soil-derived lignocellulolytic bacterial consortium as a source of novel taxa and putative plastic-active enzymes.</title>
        <authorList>
            <person name="Diaz-Garcia L."/>
            <person name="Chuvochina M."/>
            <person name="Feuerriegel G."/>
            <person name="Bunk B."/>
            <person name="Sproer C."/>
            <person name="Streit W.R."/>
            <person name="Rodriguez L.M."/>
            <person name="Overmann J."/>
            <person name="Jimenez D.J."/>
        </authorList>
    </citation>
    <scope>NUCLEOTIDE SEQUENCE</scope>
    <source>
        <strain evidence="2">MAG 4196</strain>
    </source>
</reference>
<gene>
    <name evidence="2" type="ORF">P0Y65_14825</name>
</gene>
<evidence type="ECO:0000256" key="1">
    <source>
        <dbReference type="ARBA" id="ARBA00006484"/>
    </source>
</evidence>
<dbReference type="Proteomes" id="UP001217476">
    <property type="component" value="Chromosome"/>
</dbReference>
<evidence type="ECO:0000313" key="3">
    <source>
        <dbReference type="Proteomes" id="UP001217476"/>
    </source>
</evidence>
<protein>
    <submittedName>
        <fullName evidence="2">SDR family oxidoreductase</fullName>
    </submittedName>
</protein>
<dbReference type="PANTHER" id="PTHR42879:SF6">
    <property type="entry name" value="NADPH-DEPENDENT REDUCTASE BACG"/>
    <property type="match status" value="1"/>
</dbReference>
<proteinExistence type="inferred from homology"/>
<dbReference type="PRINTS" id="PR00080">
    <property type="entry name" value="SDRFAMILY"/>
</dbReference>
<dbReference type="AlphaFoldDB" id="A0AAJ5VRI8"/>
<dbReference type="SUPFAM" id="SSF51735">
    <property type="entry name" value="NAD(P)-binding Rossmann-fold domains"/>
    <property type="match status" value="1"/>
</dbReference>
<evidence type="ECO:0000313" key="2">
    <source>
        <dbReference type="EMBL" id="WEK03461.1"/>
    </source>
</evidence>
<dbReference type="PANTHER" id="PTHR42879">
    <property type="entry name" value="3-OXOACYL-(ACYL-CARRIER-PROTEIN) REDUCTASE"/>
    <property type="match status" value="1"/>
</dbReference>
<accession>A0AAJ5VRI8</accession>
<sequence>MHLGLNDRHALVLGASQGLGLASAQALLAEGARVTISGRSPKRLEAARAALPAEQQERCFIAVADLADPGAAAAISSTAQELGGAVDILVNNTGGPPPGAPSTITTEAMAIHFAAMVQPVVALSLDLVASMRAQGWGRIITIASSGVVQPIPHLPISNALRSTLVGFMKSLAGEVAVDGVTVNMVLPGRIATGRTQSIDTAQASKSGRDIADIAKASAATIPAGRYGTPEEFAAVVAFLASAPASYVTGSLVRVDGGAIRSI</sequence>
<dbReference type="PRINTS" id="PR00081">
    <property type="entry name" value="GDHRDH"/>
</dbReference>
<organism evidence="2 3">
    <name type="scientific">Candidatus Devosia phytovorans</name>
    <dbReference type="NCBI Taxonomy" id="3121372"/>
    <lineage>
        <taxon>Bacteria</taxon>
        <taxon>Pseudomonadati</taxon>
        <taxon>Pseudomonadota</taxon>
        <taxon>Alphaproteobacteria</taxon>
        <taxon>Hyphomicrobiales</taxon>
        <taxon>Devosiaceae</taxon>
        <taxon>Devosia</taxon>
    </lineage>
</organism>
<dbReference type="InterPro" id="IPR036291">
    <property type="entry name" value="NAD(P)-bd_dom_sf"/>
</dbReference>
<dbReference type="Pfam" id="PF13561">
    <property type="entry name" value="adh_short_C2"/>
    <property type="match status" value="1"/>
</dbReference>
<dbReference type="InterPro" id="IPR002347">
    <property type="entry name" value="SDR_fam"/>
</dbReference>
<comment type="similarity">
    <text evidence="1">Belongs to the short-chain dehydrogenases/reductases (SDR) family.</text>
</comment>
<dbReference type="EMBL" id="CP119312">
    <property type="protein sequence ID" value="WEK03461.1"/>
    <property type="molecule type" value="Genomic_DNA"/>
</dbReference>
<dbReference type="InterPro" id="IPR050259">
    <property type="entry name" value="SDR"/>
</dbReference>
<dbReference type="Gene3D" id="3.40.50.720">
    <property type="entry name" value="NAD(P)-binding Rossmann-like Domain"/>
    <property type="match status" value="1"/>
</dbReference>